<feature type="transmembrane region" description="Helical" evidence="1">
    <location>
        <begin position="26"/>
        <end position="43"/>
    </location>
</feature>
<evidence type="ECO:0000313" key="3">
    <source>
        <dbReference type="Proteomes" id="UP000886757"/>
    </source>
</evidence>
<accession>A0A9D1AD52</accession>
<comment type="caution">
    <text evidence="2">The sequence shown here is derived from an EMBL/GenBank/DDBJ whole genome shotgun (WGS) entry which is preliminary data.</text>
</comment>
<protein>
    <submittedName>
        <fullName evidence="2">Uncharacterized protein</fullName>
    </submittedName>
</protein>
<keyword evidence="1" id="KW-0472">Membrane</keyword>
<dbReference type="EMBL" id="DVGK01000117">
    <property type="protein sequence ID" value="HIR14328.1"/>
    <property type="molecule type" value="Genomic_DNA"/>
</dbReference>
<evidence type="ECO:0000256" key="1">
    <source>
        <dbReference type="SAM" id="Phobius"/>
    </source>
</evidence>
<gene>
    <name evidence="2" type="ORF">IAB31_10460</name>
</gene>
<keyword evidence="1" id="KW-1133">Transmembrane helix</keyword>
<organism evidence="2 3">
    <name type="scientific">Candidatus Choladousia intestinavium</name>
    <dbReference type="NCBI Taxonomy" id="2840727"/>
    <lineage>
        <taxon>Bacteria</taxon>
        <taxon>Bacillati</taxon>
        <taxon>Bacillota</taxon>
        <taxon>Clostridia</taxon>
        <taxon>Lachnospirales</taxon>
        <taxon>Lachnospiraceae</taxon>
        <taxon>Lachnospiraceae incertae sedis</taxon>
        <taxon>Candidatus Choladousia</taxon>
    </lineage>
</organism>
<reference evidence="2" key="1">
    <citation type="submission" date="2020-10" db="EMBL/GenBank/DDBJ databases">
        <authorList>
            <person name="Gilroy R."/>
        </authorList>
    </citation>
    <scope>NUCLEOTIDE SEQUENCE</scope>
    <source>
        <strain evidence="2">ChiSjej4B22-8148</strain>
    </source>
</reference>
<evidence type="ECO:0000313" key="2">
    <source>
        <dbReference type="EMBL" id="HIR14328.1"/>
    </source>
</evidence>
<name>A0A9D1AD52_9FIRM</name>
<dbReference type="AlphaFoldDB" id="A0A9D1AD52"/>
<sequence length="74" mass="8627">MEKKKKTFQFTFLYKNLTPYGKFRRTAWISILGILICAAAFGLCEDKEMVAVLTVIFILADLAQLRSTYREWKS</sequence>
<keyword evidence="1" id="KW-0812">Transmembrane</keyword>
<dbReference type="Proteomes" id="UP000886757">
    <property type="component" value="Unassembled WGS sequence"/>
</dbReference>
<reference evidence="2" key="2">
    <citation type="journal article" date="2021" name="PeerJ">
        <title>Extensive microbial diversity within the chicken gut microbiome revealed by metagenomics and culture.</title>
        <authorList>
            <person name="Gilroy R."/>
            <person name="Ravi A."/>
            <person name="Getino M."/>
            <person name="Pursley I."/>
            <person name="Horton D.L."/>
            <person name="Alikhan N.F."/>
            <person name="Baker D."/>
            <person name="Gharbi K."/>
            <person name="Hall N."/>
            <person name="Watson M."/>
            <person name="Adriaenssens E.M."/>
            <person name="Foster-Nyarko E."/>
            <person name="Jarju S."/>
            <person name="Secka A."/>
            <person name="Antonio M."/>
            <person name="Oren A."/>
            <person name="Chaudhuri R.R."/>
            <person name="La Ragione R."/>
            <person name="Hildebrand F."/>
            <person name="Pallen M.J."/>
        </authorList>
    </citation>
    <scope>NUCLEOTIDE SEQUENCE</scope>
    <source>
        <strain evidence="2">ChiSjej4B22-8148</strain>
    </source>
</reference>
<proteinExistence type="predicted"/>